<dbReference type="GO" id="GO:0003723">
    <property type="term" value="F:RNA binding"/>
    <property type="evidence" value="ECO:0007669"/>
    <property type="project" value="TreeGrafter"/>
</dbReference>
<protein>
    <recommendedName>
        <fullName evidence="1">Ubiquitin-like domain-containing protein</fullName>
    </recommendedName>
</protein>
<organism evidence="2">
    <name type="scientific">Amphora coffeiformis</name>
    <dbReference type="NCBI Taxonomy" id="265554"/>
    <lineage>
        <taxon>Eukaryota</taxon>
        <taxon>Sar</taxon>
        <taxon>Stramenopiles</taxon>
        <taxon>Ochrophyta</taxon>
        <taxon>Bacillariophyta</taxon>
        <taxon>Bacillariophyceae</taxon>
        <taxon>Bacillariophycidae</taxon>
        <taxon>Thalassiophysales</taxon>
        <taxon>Catenulaceae</taxon>
        <taxon>Amphora</taxon>
    </lineage>
</organism>
<evidence type="ECO:0000259" key="1">
    <source>
        <dbReference type="PROSITE" id="PS50053"/>
    </source>
</evidence>
<dbReference type="InterPro" id="IPR029071">
    <property type="entry name" value="Ubiquitin-like_domsf"/>
</dbReference>
<dbReference type="GO" id="GO:0045296">
    <property type="term" value="F:cadherin binding"/>
    <property type="evidence" value="ECO:0007669"/>
    <property type="project" value="TreeGrafter"/>
</dbReference>
<feature type="domain" description="Ubiquitin-like" evidence="1">
    <location>
        <begin position="13"/>
        <end position="85"/>
    </location>
</feature>
<dbReference type="InterPro" id="IPR000626">
    <property type="entry name" value="Ubiquitin-like_dom"/>
</dbReference>
<dbReference type="PANTHER" id="PTHR16470:SF0">
    <property type="entry name" value="UBIQUITIN DOMAIN-CONTAINING PROTEIN UBFD1"/>
    <property type="match status" value="1"/>
</dbReference>
<dbReference type="EMBL" id="HBIM01005119">
    <property type="protein sequence ID" value="CAE0406506.1"/>
    <property type="molecule type" value="Transcribed_RNA"/>
</dbReference>
<dbReference type="SMART" id="SM00320">
    <property type="entry name" value="WD40"/>
    <property type="match status" value="3"/>
</dbReference>
<dbReference type="SUPFAM" id="SSF54236">
    <property type="entry name" value="Ubiquitin-like"/>
    <property type="match status" value="1"/>
</dbReference>
<reference evidence="2" key="1">
    <citation type="submission" date="2021-01" db="EMBL/GenBank/DDBJ databases">
        <authorList>
            <person name="Corre E."/>
            <person name="Pelletier E."/>
            <person name="Niang G."/>
            <person name="Scheremetjew M."/>
            <person name="Finn R."/>
            <person name="Kale V."/>
            <person name="Holt S."/>
            <person name="Cochrane G."/>
            <person name="Meng A."/>
            <person name="Brown T."/>
            <person name="Cohen L."/>
        </authorList>
    </citation>
    <scope>NUCLEOTIDE SEQUENCE</scope>
    <source>
        <strain evidence="2">CCMP127</strain>
    </source>
</reference>
<dbReference type="Pfam" id="PF00400">
    <property type="entry name" value="WD40"/>
    <property type="match status" value="1"/>
</dbReference>
<dbReference type="InterPro" id="IPR036322">
    <property type="entry name" value="WD40_repeat_dom_sf"/>
</dbReference>
<proteinExistence type="predicted"/>
<dbReference type="InterPro" id="IPR039120">
    <property type="entry name" value="UBFD1"/>
</dbReference>
<dbReference type="InterPro" id="IPR015943">
    <property type="entry name" value="WD40/YVTN_repeat-like_dom_sf"/>
</dbReference>
<dbReference type="SUPFAM" id="SSF50978">
    <property type="entry name" value="WD40 repeat-like"/>
    <property type="match status" value="1"/>
</dbReference>
<name>A0A7S3KZU4_9STRA</name>
<accession>A0A7S3KZU4</accession>
<evidence type="ECO:0000313" key="2">
    <source>
        <dbReference type="EMBL" id="CAE0406506.1"/>
    </source>
</evidence>
<dbReference type="Gene3D" id="2.130.10.10">
    <property type="entry name" value="YVTN repeat-like/Quinoprotein amine dehydrogenase"/>
    <property type="match status" value="1"/>
</dbReference>
<sequence>MTTDTAAQQSETISVTLKWNKQVFSLAIPVGEGAVDFKRRVQAATGVPLHRQKLMTKKGWKGPLKDDATLDAATVSSTPSIIVTLIGSAETLADGPSQKTTFIEDLTPEELQAAEEAQAQAAMTTAEGMIPVLQLPPHRRDDEKQEMYQYNRLVTGLPQRQIEQELRKQQKQKQQGETLLQGNVVMNLGLELRRAYINDLAVLVDGTCVSALDDGHVQLWKHGAQQQDIVHAPGAEGGVDSVVALKQQHSNYSSATTTTMAFATAGRGSIQFWSAAGDAIISLGSGMPGTTPSSLVAVYGGIGQNNDDGDDDYTITCLAARYHVTRQVNPSQFHLPPRTEEERRRRALAEAQERMVQENLGKAARSVQILYSIQRKDDESSQTFPRISSKILDPSSGPEGAAPITCLACVFVPGQGRFLVAGDTQGGLRIWRALRSTTTSSSTDIEFTECGFYQMTPPSSGCRIVCMEPLSDGRLAVATDSVHSTTESLLGATALPTQAPRAVHILDFSGAATAPRIQSTLTGHSQDAVICMCQLPDGGLLTGGGKLDATLQLWSCSQVKGKETYGDDSVSTVYAQSSKVLSDVGYVFALAVLTDAKNDSSYYAVAAGRYNTVKIII</sequence>
<dbReference type="InterPro" id="IPR001680">
    <property type="entry name" value="WD40_rpt"/>
</dbReference>
<dbReference type="Gene3D" id="3.10.20.90">
    <property type="entry name" value="Phosphatidylinositol 3-kinase Catalytic Subunit, Chain A, domain 1"/>
    <property type="match status" value="1"/>
</dbReference>
<gene>
    <name evidence="2" type="ORF">ACOF00016_LOCUS4371</name>
</gene>
<dbReference type="PROSITE" id="PS50053">
    <property type="entry name" value="UBIQUITIN_2"/>
    <property type="match status" value="1"/>
</dbReference>
<dbReference type="AlphaFoldDB" id="A0A7S3KZU4"/>
<dbReference type="PANTHER" id="PTHR16470">
    <property type="entry name" value="UBIQUITIN DOMAIN-CONTAINING PROTEIN UBFD1"/>
    <property type="match status" value="1"/>
</dbReference>